<evidence type="ECO:0000313" key="3">
    <source>
        <dbReference type="EMBL" id="MCI45974.1"/>
    </source>
</evidence>
<dbReference type="PANTHER" id="PTHR23002">
    <property type="entry name" value="ZINC FINGER CCHC DOMAIN CONTAINING PROTEIN"/>
    <property type="match status" value="1"/>
</dbReference>
<protein>
    <submittedName>
        <fullName evidence="3">Cellular nucleic acid-binding protein</fullName>
    </submittedName>
</protein>
<dbReference type="InterPro" id="IPR051714">
    <property type="entry name" value="Znf_CCHC_NABP"/>
</dbReference>
<organism evidence="3 4">
    <name type="scientific">Trifolium medium</name>
    <dbReference type="NCBI Taxonomy" id="97028"/>
    <lineage>
        <taxon>Eukaryota</taxon>
        <taxon>Viridiplantae</taxon>
        <taxon>Streptophyta</taxon>
        <taxon>Embryophyta</taxon>
        <taxon>Tracheophyta</taxon>
        <taxon>Spermatophyta</taxon>
        <taxon>Magnoliopsida</taxon>
        <taxon>eudicotyledons</taxon>
        <taxon>Gunneridae</taxon>
        <taxon>Pentapetalae</taxon>
        <taxon>rosids</taxon>
        <taxon>fabids</taxon>
        <taxon>Fabales</taxon>
        <taxon>Fabaceae</taxon>
        <taxon>Papilionoideae</taxon>
        <taxon>50 kb inversion clade</taxon>
        <taxon>NPAAA clade</taxon>
        <taxon>Hologalegina</taxon>
        <taxon>IRL clade</taxon>
        <taxon>Trifolieae</taxon>
        <taxon>Trifolium</taxon>
    </lineage>
</organism>
<feature type="domain" description="CCHC-type" evidence="2">
    <location>
        <begin position="57"/>
        <end position="72"/>
    </location>
</feature>
<keyword evidence="4" id="KW-1185">Reference proteome</keyword>
<dbReference type="Gene3D" id="4.10.60.10">
    <property type="entry name" value="Zinc finger, CCHC-type"/>
    <property type="match status" value="2"/>
</dbReference>
<feature type="domain" description="CCHC-type" evidence="2">
    <location>
        <begin position="18"/>
        <end position="33"/>
    </location>
</feature>
<reference evidence="3 4" key="1">
    <citation type="journal article" date="2018" name="Front. Plant Sci.">
        <title>Red Clover (Trifolium pratense) and Zigzag Clover (T. medium) - A Picture of Genomic Similarities and Differences.</title>
        <authorList>
            <person name="Dluhosova J."/>
            <person name="Istvanek J."/>
            <person name="Nedelnik J."/>
            <person name="Repkova J."/>
        </authorList>
    </citation>
    <scope>NUCLEOTIDE SEQUENCE [LARGE SCALE GENOMIC DNA]</scope>
    <source>
        <strain evidence="4">cv. 10/8</strain>
        <tissue evidence="3">Leaf</tissue>
    </source>
</reference>
<dbReference type="SUPFAM" id="SSF57756">
    <property type="entry name" value="Retrovirus zinc finger-like domains"/>
    <property type="match status" value="2"/>
</dbReference>
<evidence type="ECO:0000313" key="4">
    <source>
        <dbReference type="Proteomes" id="UP000265520"/>
    </source>
</evidence>
<comment type="caution">
    <text evidence="3">The sequence shown here is derived from an EMBL/GenBank/DDBJ whole genome shotgun (WGS) entry which is preliminary data.</text>
</comment>
<keyword evidence="1" id="KW-0863">Zinc-finger</keyword>
<dbReference type="GO" id="GO:0008270">
    <property type="term" value="F:zinc ion binding"/>
    <property type="evidence" value="ECO:0007669"/>
    <property type="project" value="UniProtKB-KW"/>
</dbReference>
<sequence>NRGRGNASGGRKQGYGSCYKCGEKGHMSYECPRKVDKCYRCGKLGHKTDVCREKMVCFNCGEEGHKSLVCKKPKKVMGKVFALSGENADQVDNLIR</sequence>
<dbReference type="GO" id="GO:0003676">
    <property type="term" value="F:nucleic acid binding"/>
    <property type="evidence" value="ECO:0007669"/>
    <property type="project" value="InterPro"/>
</dbReference>
<dbReference type="Pfam" id="PF00098">
    <property type="entry name" value="zf-CCHC"/>
    <property type="match status" value="3"/>
</dbReference>
<name>A0A392SCP6_9FABA</name>
<feature type="domain" description="CCHC-type" evidence="2">
    <location>
        <begin position="37"/>
        <end position="53"/>
    </location>
</feature>
<dbReference type="PROSITE" id="PS50158">
    <property type="entry name" value="ZF_CCHC"/>
    <property type="match status" value="3"/>
</dbReference>
<proteinExistence type="predicted"/>
<feature type="non-terminal residue" evidence="3">
    <location>
        <position position="1"/>
    </location>
</feature>
<evidence type="ECO:0000256" key="1">
    <source>
        <dbReference type="PROSITE-ProRule" id="PRU00047"/>
    </source>
</evidence>
<dbReference type="AlphaFoldDB" id="A0A392SCP6"/>
<dbReference type="InterPro" id="IPR001878">
    <property type="entry name" value="Znf_CCHC"/>
</dbReference>
<keyword evidence="1" id="KW-0862">Zinc</keyword>
<accession>A0A392SCP6</accession>
<dbReference type="EMBL" id="LXQA010351172">
    <property type="protein sequence ID" value="MCI45974.1"/>
    <property type="molecule type" value="Genomic_DNA"/>
</dbReference>
<feature type="non-terminal residue" evidence="3">
    <location>
        <position position="96"/>
    </location>
</feature>
<dbReference type="InterPro" id="IPR036875">
    <property type="entry name" value="Znf_CCHC_sf"/>
</dbReference>
<keyword evidence="1" id="KW-0479">Metal-binding</keyword>
<evidence type="ECO:0000259" key="2">
    <source>
        <dbReference type="PROSITE" id="PS50158"/>
    </source>
</evidence>
<dbReference type="Proteomes" id="UP000265520">
    <property type="component" value="Unassembled WGS sequence"/>
</dbReference>
<dbReference type="SMART" id="SM00343">
    <property type="entry name" value="ZnF_C2HC"/>
    <property type="match status" value="3"/>
</dbReference>